<dbReference type="Proteomes" id="UP000662314">
    <property type="component" value="Unassembled WGS sequence"/>
</dbReference>
<reference evidence="1 2" key="1">
    <citation type="journal article" date="2021" name="Int. J. Syst. Evol. Microbiol.">
        <title>Amazonocrinis nigriterrae gen. nov., sp. nov., Atlanticothrix silvestris gen. nov., sp. nov. and Dendronalium phyllosphericum gen. nov., sp. nov., nostocacean cyanobacteria from Brazilian environments.</title>
        <authorList>
            <person name="Alvarenga D.O."/>
            <person name="Andreote A.P.D."/>
            <person name="Branco L.H.Z."/>
            <person name="Delbaje E."/>
            <person name="Cruz R.B."/>
            <person name="Varani A.M."/>
            <person name="Fiore M.F."/>
        </authorList>
    </citation>
    <scope>NUCLEOTIDE SEQUENCE [LARGE SCALE GENOMIC DNA]</scope>
    <source>
        <strain evidence="1 2">CENA369</strain>
    </source>
</reference>
<name>A0A8J7LEI3_9NOST</name>
<gene>
    <name evidence="1" type="ORF">I8752_07220</name>
</gene>
<accession>A0A8J7LEI3</accession>
<protein>
    <submittedName>
        <fullName evidence="1">Uncharacterized protein</fullName>
    </submittedName>
</protein>
<evidence type="ECO:0000313" key="2">
    <source>
        <dbReference type="Proteomes" id="UP000662314"/>
    </source>
</evidence>
<dbReference type="RefSeq" id="WP_214431634.1">
    <property type="nucleotide sequence ID" value="NZ_CAWPUQ010000101.1"/>
</dbReference>
<evidence type="ECO:0000313" key="1">
    <source>
        <dbReference type="EMBL" id="MBH8572809.1"/>
    </source>
</evidence>
<dbReference type="AlphaFoldDB" id="A0A8J7LEI3"/>
<organism evidence="1 2">
    <name type="scientific">Dendronalium phyllosphericum CENA369</name>
    <dbReference type="NCBI Taxonomy" id="1725256"/>
    <lineage>
        <taxon>Bacteria</taxon>
        <taxon>Bacillati</taxon>
        <taxon>Cyanobacteriota</taxon>
        <taxon>Cyanophyceae</taxon>
        <taxon>Nostocales</taxon>
        <taxon>Nostocaceae</taxon>
        <taxon>Dendronalium</taxon>
        <taxon>Dendronalium phyllosphericum</taxon>
    </lineage>
</organism>
<dbReference type="EMBL" id="JAECZA010000019">
    <property type="protein sequence ID" value="MBH8572809.1"/>
    <property type="molecule type" value="Genomic_DNA"/>
</dbReference>
<comment type="caution">
    <text evidence="1">The sequence shown here is derived from an EMBL/GenBank/DDBJ whole genome shotgun (WGS) entry which is preliminary data.</text>
</comment>
<sequence>MESQTSQQIVVDSQTLDRFKDEIQQEISEALKNSNISKVLGEKYGISSEENVLKIQCSIQINQSSLSETNHSLQIPGKHIVLLDCMLPNGTVIPC</sequence>
<keyword evidence="2" id="KW-1185">Reference proteome</keyword>
<proteinExistence type="predicted"/>